<protein>
    <submittedName>
        <fullName evidence="2">Uncharacterized protein</fullName>
    </submittedName>
</protein>
<reference evidence="2 3" key="1">
    <citation type="submission" date="2018-06" db="EMBL/GenBank/DDBJ databases">
        <title>Genomic Encyclopedia of Archaeal and Bacterial Type Strains, Phase II (KMG-II): from individual species to whole genera.</title>
        <authorList>
            <person name="Goeker M."/>
        </authorList>
    </citation>
    <scope>NUCLEOTIDE SEQUENCE [LARGE SCALE GENOMIC DNA]</scope>
    <source>
        <strain evidence="2 3">DSM 22011</strain>
    </source>
</reference>
<keyword evidence="3" id="KW-1185">Reference proteome</keyword>
<feature type="region of interest" description="Disordered" evidence="1">
    <location>
        <begin position="23"/>
        <end position="54"/>
    </location>
</feature>
<comment type="caution">
    <text evidence="2">The sequence shown here is derived from an EMBL/GenBank/DDBJ whole genome shotgun (WGS) entry which is preliminary data.</text>
</comment>
<accession>A0A327YK55</accession>
<gene>
    <name evidence="2" type="ORF">ATI53_1005140</name>
</gene>
<evidence type="ECO:0000313" key="2">
    <source>
        <dbReference type="EMBL" id="RAK20891.1"/>
    </source>
</evidence>
<dbReference type="AlphaFoldDB" id="A0A327YK55"/>
<name>A0A327YK55_9RHOB</name>
<dbReference type="Proteomes" id="UP000249165">
    <property type="component" value="Unassembled WGS sequence"/>
</dbReference>
<evidence type="ECO:0000313" key="3">
    <source>
        <dbReference type="Proteomes" id="UP000249165"/>
    </source>
</evidence>
<sequence length="54" mass="5919">MKTDTVHDHWNVRWVAQDAKWPRPAPGVTACTATPGPGARIQDPGAGTRTRIRI</sequence>
<evidence type="ECO:0000256" key="1">
    <source>
        <dbReference type="SAM" id="MobiDB-lite"/>
    </source>
</evidence>
<dbReference type="RefSeq" id="WP_170134525.1">
    <property type="nucleotide sequence ID" value="NZ_LIQE01000006.1"/>
</dbReference>
<organism evidence="2 3">
    <name type="scientific">Salipiger aestuarii</name>
    <dbReference type="NCBI Taxonomy" id="568098"/>
    <lineage>
        <taxon>Bacteria</taxon>
        <taxon>Pseudomonadati</taxon>
        <taxon>Pseudomonadota</taxon>
        <taxon>Alphaproteobacteria</taxon>
        <taxon>Rhodobacterales</taxon>
        <taxon>Roseobacteraceae</taxon>
        <taxon>Salipiger</taxon>
    </lineage>
</organism>
<proteinExistence type="predicted"/>
<dbReference type="EMBL" id="QLMG01000005">
    <property type="protein sequence ID" value="RAK20891.1"/>
    <property type="molecule type" value="Genomic_DNA"/>
</dbReference>